<dbReference type="Pfam" id="PF00248">
    <property type="entry name" value="Aldo_ket_red"/>
    <property type="match status" value="1"/>
</dbReference>
<dbReference type="InterPro" id="IPR036812">
    <property type="entry name" value="NAD(P)_OxRdtase_dom_sf"/>
</dbReference>
<keyword evidence="1" id="KW-0521">NADP</keyword>
<reference evidence="5 6" key="1">
    <citation type="submission" date="2015-12" db="EMBL/GenBank/DDBJ databases">
        <title>Genome sequence of Thalassospira lucentensis MCCC 1A02072.</title>
        <authorList>
            <person name="Lu L."/>
            <person name="Lai Q."/>
            <person name="Shao Z."/>
            <person name="Qian P."/>
        </authorList>
    </citation>
    <scope>NUCLEOTIDE SEQUENCE [LARGE SCALE GENOMIC DNA]</scope>
    <source>
        <strain evidence="5 6">MCCC 1A02072</strain>
    </source>
</reference>
<organism evidence="5 6">
    <name type="scientific">Thalassospira lucentensis</name>
    <dbReference type="NCBI Taxonomy" id="168935"/>
    <lineage>
        <taxon>Bacteria</taxon>
        <taxon>Pseudomonadati</taxon>
        <taxon>Pseudomonadota</taxon>
        <taxon>Alphaproteobacteria</taxon>
        <taxon>Rhodospirillales</taxon>
        <taxon>Thalassospiraceae</taxon>
        <taxon>Thalassospira</taxon>
    </lineage>
</organism>
<dbReference type="RefSeq" id="WP_062948987.1">
    <property type="nucleotide sequence ID" value="NZ_LPVY01000003.1"/>
</dbReference>
<keyword evidence="2" id="KW-0560">Oxidoreductase</keyword>
<evidence type="ECO:0000256" key="2">
    <source>
        <dbReference type="ARBA" id="ARBA00023002"/>
    </source>
</evidence>
<evidence type="ECO:0000256" key="1">
    <source>
        <dbReference type="ARBA" id="ARBA00022857"/>
    </source>
</evidence>
<evidence type="ECO:0000313" key="5">
    <source>
        <dbReference type="EMBL" id="KZB68133.1"/>
    </source>
</evidence>
<dbReference type="Proteomes" id="UP000076335">
    <property type="component" value="Unassembled WGS sequence"/>
</dbReference>
<feature type="domain" description="NADP-dependent oxidoreductase" evidence="4">
    <location>
        <begin position="19"/>
        <end position="296"/>
    </location>
</feature>
<comment type="similarity">
    <text evidence="3">Belongs to the aldo/keto reductase family. Aldo/keto reductase 2 subfamily.</text>
</comment>
<proteinExistence type="inferred from homology"/>
<dbReference type="FunFam" id="3.20.20.100:FF:000008">
    <property type="entry name" value="Aldo/keto reductase family oxidoreductase"/>
    <property type="match status" value="1"/>
</dbReference>
<accession>A0A154L9L2</accession>
<dbReference type="GO" id="GO:0005829">
    <property type="term" value="C:cytosol"/>
    <property type="evidence" value="ECO:0007669"/>
    <property type="project" value="TreeGrafter"/>
</dbReference>
<evidence type="ECO:0000313" key="6">
    <source>
        <dbReference type="Proteomes" id="UP000076335"/>
    </source>
</evidence>
<name>A0A154L9L2_9PROT</name>
<sequence length="307" mass="34551">MSSPVSRRQMAKDLSFSQLAWGAWRLRNSADIRNTGDILELVHACLDSGITTFDHADVYGGYECEAYFGEALAKAPELRRKMEIVTKCGVALVKDTRPDHRINHYNTTKAHILQSVENSLRNLATSHIDMLLIHRPDPLMIADEIAEAFNELRRAGKVRHFGVSNFTPSQFNLLQSRLDVPLATNQVECSVLELAAIFDGTFDQMQQNRIHPMIWSPLGGARLFNTENDVAAKRLRPVLERMRDKYALPGIAEVAIAWLLHLPCQPVPVLGTMKAHRIADATLSCSTQFDRQDWFEILVTAQCHPVP</sequence>
<evidence type="ECO:0000256" key="3">
    <source>
        <dbReference type="ARBA" id="ARBA00038157"/>
    </source>
</evidence>
<evidence type="ECO:0000259" key="4">
    <source>
        <dbReference type="Pfam" id="PF00248"/>
    </source>
</evidence>
<dbReference type="EMBL" id="LPVY01000003">
    <property type="protein sequence ID" value="KZB68133.1"/>
    <property type="molecule type" value="Genomic_DNA"/>
</dbReference>
<protein>
    <submittedName>
        <fullName evidence="5">Oxidoreductase</fullName>
    </submittedName>
</protein>
<dbReference type="PANTHER" id="PTHR43364">
    <property type="entry name" value="NADH-SPECIFIC METHYLGLYOXAL REDUCTASE-RELATED"/>
    <property type="match status" value="1"/>
</dbReference>
<gene>
    <name evidence="5" type="ORF">AUP42_11755</name>
</gene>
<dbReference type="InterPro" id="IPR050523">
    <property type="entry name" value="AKR_Detox_Biosynth"/>
</dbReference>
<dbReference type="SUPFAM" id="SSF51430">
    <property type="entry name" value="NAD(P)-linked oxidoreductase"/>
    <property type="match status" value="1"/>
</dbReference>
<dbReference type="InterPro" id="IPR023210">
    <property type="entry name" value="NADP_OxRdtase_dom"/>
</dbReference>
<dbReference type="OrthoDB" id="9768793at2"/>
<dbReference type="GO" id="GO:0016491">
    <property type="term" value="F:oxidoreductase activity"/>
    <property type="evidence" value="ECO:0007669"/>
    <property type="project" value="UniProtKB-KW"/>
</dbReference>
<dbReference type="AlphaFoldDB" id="A0A154L9L2"/>
<dbReference type="CDD" id="cd19092">
    <property type="entry name" value="AKR_BsYcsN_EcYdhF-like"/>
    <property type="match status" value="1"/>
</dbReference>
<comment type="caution">
    <text evidence="5">The sequence shown here is derived from an EMBL/GenBank/DDBJ whole genome shotgun (WGS) entry which is preliminary data.</text>
</comment>
<dbReference type="Gene3D" id="3.20.20.100">
    <property type="entry name" value="NADP-dependent oxidoreductase domain"/>
    <property type="match status" value="1"/>
</dbReference>
<dbReference type="PANTHER" id="PTHR43364:SF1">
    <property type="entry name" value="OXIDOREDUCTASE YDHF"/>
    <property type="match status" value="1"/>
</dbReference>